<dbReference type="SUPFAM" id="SSF118203">
    <property type="entry name" value="Vacuolar ATP synthase subunit C"/>
    <property type="match status" value="1"/>
</dbReference>
<comment type="caution">
    <text evidence="6">The sequence shown here is derived from an EMBL/GenBank/DDBJ whole genome shotgun (WGS) entry which is preliminary data.</text>
</comment>
<dbReference type="EMBL" id="CALLCH030000016">
    <property type="protein sequence ID" value="CAI4217092.1"/>
    <property type="molecule type" value="Genomic_DNA"/>
</dbReference>
<accession>A0A9P1MD91</accession>
<dbReference type="PANTHER" id="PTHR10137:SF0">
    <property type="entry name" value="V-TYPE PROTON ATPASE SUBUNIT C"/>
    <property type="match status" value="1"/>
</dbReference>
<name>A0A9P1MD91_9PEZI</name>
<keyword evidence="4 5" id="KW-0406">Ion transport</keyword>
<evidence type="ECO:0000256" key="1">
    <source>
        <dbReference type="ARBA" id="ARBA00006138"/>
    </source>
</evidence>
<gene>
    <name evidence="6" type="ORF">PPNO1_LOCUS6713</name>
</gene>
<evidence type="ECO:0000313" key="7">
    <source>
        <dbReference type="Proteomes" id="UP000838763"/>
    </source>
</evidence>
<sequence>MVMDTKYILLSLPLEAFDSSDKDEALASLQSTLPNIGTILPYTIPSFKIGTLDTLVQQADDLAKIDSACAAFVSKPTPRLTLRLPKSESTDHYITTFVWNKVLYRPDKPLAELVNMLQKLLAGANHPESHKRVKTTLDASFSYLGGNAVRKDKRGNTIDEAVLASEIAAAGLGSATGDYTAYVYYELEVP</sequence>
<comment type="function">
    <text evidence="5">Subunit of the V1 complex of vacuolar(H+)-ATPase (V-ATPase), a multisubunit enzyme composed of a peripheral complex (V1) that hydrolyzes ATP and a membrane integral complex (V0) that translocates protons. V-ATPase is responsible for acidifying and maintaining the pH of intracellular compartments and in some cell types, is targeted to the plasma membrane, where it is responsible for acidifying the extracellular environment. Subunit C is necessary for the assembly of the catalytic sector of the enzyme and is likely to have a specific function in its catalytic activity.</text>
</comment>
<protein>
    <recommendedName>
        <fullName evidence="5">V-type proton ATPase subunit C</fullName>
    </recommendedName>
</protein>
<comment type="similarity">
    <text evidence="1 5">Belongs to the V-ATPase C subunit family.</text>
</comment>
<dbReference type="InterPro" id="IPR004907">
    <property type="entry name" value="ATPase_V1-cplx_csu"/>
</dbReference>
<dbReference type="Pfam" id="PF03223">
    <property type="entry name" value="V-ATPase_C"/>
    <property type="match status" value="1"/>
</dbReference>
<keyword evidence="2 5" id="KW-0813">Transport</keyword>
<dbReference type="PANTHER" id="PTHR10137">
    <property type="entry name" value="V-TYPE PROTON ATPASE SUBUNIT C"/>
    <property type="match status" value="1"/>
</dbReference>
<evidence type="ECO:0000256" key="3">
    <source>
        <dbReference type="ARBA" id="ARBA00022781"/>
    </source>
</evidence>
<evidence type="ECO:0000256" key="5">
    <source>
        <dbReference type="RuleBase" id="RU364010"/>
    </source>
</evidence>
<keyword evidence="3 5" id="KW-0375">Hydrogen ion transport</keyword>
<proteinExistence type="inferred from homology"/>
<evidence type="ECO:0000313" key="6">
    <source>
        <dbReference type="EMBL" id="CAI4217092.1"/>
    </source>
</evidence>
<dbReference type="InterPro" id="IPR036132">
    <property type="entry name" value="Vac_ATP_synth_c_sf"/>
</dbReference>
<dbReference type="AlphaFoldDB" id="A0A9P1MD91"/>
<dbReference type="Gene3D" id="1.20.1460.10">
    <property type="entry name" value="subunit c (vma5p) of the yeast v-atpase, domain 2"/>
    <property type="match status" value="1"/>
</dbReference>
<dbReference type="GO" id="GO:0000221">
    <property type="term" value="C:vacuolar proton-transporting V-type ATPase, V1 domain"/>
    <property type="evidence" value="ECO:0007669"/>
    <property type="project" value="TreeGrafter"/>
</dbReference>
<evidence type="ECO:0000256" key="2">
    <source>
        <dbReference type="ARBA" id="ARBA00022448"/>
    </source>
</evidence>
<evidence type="ECO:0000256" key="4">
    <source>
        <dbReference type="ARBA" id="ARBA00023065"/>
    </source>
</evidence>
<dbReference type="Proteomes" id="UP000838763">
    <property type="component" value="Unassembled WGS sequence"/>
</dbReference>
<reference evidence="6" key="1">
    <citation type="submission" date="2022-11" db="EMBL/GenBank/DDBJ databases">
        <authorList>
            <person name="Scott C."/>
            <person name="Bruce N."/>
        </authorList>
    </citation>
    <scope>NUCLEOTIDE SEQUENCE</scope>
</reference>
<dbReference type="OrthoDB" id="6605928at2759"/>
<organism evidence="6 7">
    <name type="scientific">Parascedosporium putredinis</name>
    <dbReference type="NCBI Taxonomy" id="1442378"/>
    <lineage>
        <taxon>Eukaryota</taxon>
        <taxon>Fungi</taxon>
        <taxon>Dikarya</taxon>
        <taxon>Ascomycota</taxon>
        <taxon>Pezizomycotina</taxon>
        <taxon>Sordariomycetes</taxon>
        <taxon>Hypocreomycetidae</taxon>
        <taxon>Microascales</taxon>
        <taxon>Microascaceae</taxon>
        <taxon>Parascedosporium</taxon>
    </lineage>
</organism>
<dbReference type="GO" id="GO:0046961">
    <property type="term" value="F:proton-transporting ATPase activity, rotational mechanism"/>
    <property type="evidence" value="ECO:0007669"/>
    <property type="project" value="InterPro"/>
</dbReference>
<comment type="subunit">
    <text evidence="5">V-ATPase is a heteromultimeric enzyme composed of a peripheral catalytic V1 complex (components A to H) attached to an integral membrane V0 proton pore complex.</text>
</comment>
<keyword evidence="7" id="KW-1185">Reference proteome</keyword>